<reference evidence="1" key="2">
    <citation type="journal article" date="2015" name="Fish Shellfish Immunol.">
        <title>Early steps in the European eel (Anguilla anguilla)-Vibrio vulnificus interaction in the gills: Role of the RtxA13 toxin.</title>
        <authorList>
            <person name="Callol A."/>
            <person name="Pajuelo D."/>
            <person name="Ebbesson L."/>
            <person name="Teles M."/>
            <person name="MacKenzie S."/>
            <person name="Amaro C."/>
        </authorList>
    </citation>
    <scope>NUCLEOTIDE SEQUENCE</scope>
</reference>
<organism evidence="1">
    <name type="scientific">Anguilla anguilla</name>
    <name type="common">European freshwater eel</name>
    <name type="synonym">Muraena anguilla</name>
    <dbReference type="NCBI Taxonomy" id="7936"/>
    <lineage>
        <taxon>Eukaryota</taxon>
        <taxon>Metazoa</taxon>
        <taxon>Chordata</taxon>
        <taxon>Craniata</taxon>
        <taxon>Vertebrata</taxon>
        <taxon>Euteleostomi</taxon>
        <taxon>Actinopterygii</taxon>
        <taxon>Neopterygii</taxon>
        <taxon>Teleostei</taxon>
        <taxon>Anguilliformes</taxon>
        <taxon>Anguillidae</taxon>
        <taxon>Anguilla</taxon>
    </lineage>
</organism>
<name>A0A0E9RF46_ANGAN</name>
<evidence type="ECO:0000313" key="1">
    <source>
        <dbReference type="EMBL" id="JAH27110.1"/>
    </source>
</evidence>
<protein>
    <submittedName>
        <fullName evidence="1">Uncharacterized protein</fullName>
    </submittedName>
</protein>
<reference evidence="1" key="1">
    <citation type="submission" date="2014-11" db="EMBL/GenBank/DDBJ databases">
        <authorList>
            <person name="Amaro Gonzalez C."/>
        </authorList>
    </citation>
    <scope>NUCLEOTIDE SEQUENCE</scope>
</reference>
<accession>A0A0E9RF46</accession>
<sequence>MKGILQVILEGYCEATTVLFTCLSAIEFPSLDPCRSIPKSLLSFFVVEAISVIKYACLRSFWVHIQQNPCW</sequence>
<dbReference type="EMBL" id="GBXM01081467">
    <property type="protein sequence ID" value="JAH27110.1"/>
    <property type="molecule type" value="Transcribed_RNA"/>
</dbReference>
<proteinExistence type="predicted"/>
<dbReference type="AlphaFoldDB" id="A0A0E9RF46"/>